<keyword evidence="1" id="KW-0472">Membrane</keyword>
<sequence length="35" mass="4420">MLKNYTLLYLSFYIFYWTNSQLLLIFIRFSFMSEL</sequence>
<feature type="transmembrane region" description="Helical" evidence="1">
    <location>
        <begin position="6"/>
        <end position="27"/>
    </location>
</feature>
<protein>
    <submittedName>
        <fullName evidence="2">Uncharacterized protein</fullName>
    </submittedName>
</protein>
<dbReference type="EMBL" id="BK015835">
    <property type="protein sequence ID" value="DAE27366.1"/>
    <property type="molecule type" value="Genomic_DNA"/>
</dbReference>
<keyword evidence="1" id="KW-0812">Transmembrane</keyword>
<name>A0A8S5R7I9_9VIRU</name>
<accession>A0A8S5R7I9</accession>
<evidence type="ECO:0000313" key="2">
    <source>
        <dbReference type="EMBL" id="DAE27366.1"/>
    </source>
</evidence>
<proteinExistence type="predicted"/>
<organism evidence="2">
    <name type="scientific">virus sp. ct8MV80</name>
    <dbReference type="NCBI Taxonomy" id="2826793"/>
    <lineage>
        <taxon>Viruses</taxon>
    </lineage>
</organism>
<keyword evidence="1" id="KW-1133">Transmembrane helix</keyword>
<reference evidence="2" key="1">
    <citation type="journal article" date="2021" name="Proc. Natl. Acad. Sci. U.S.A.">
        <title>A Catalog of Tens of Thousands of Viruses from Human Metagenomes Reveals Hidden Associations with Chronic Diseases.</title>
        <authorList>
            <person name="Tisza M.J."/>
            <person name="Buck C.B."/>
        </authorList>
    </citation>
    <scope>NUCLEOTIDE SEQUENCE</scope>
    <source>
        <strain evidence="2">Ct8MV80</strain>
    </source>
</reference>
<evidence type="ECO:0000256" key="1">
    <source>
        <dbReference type="SAM" id="Phobius"/>
    </source>
</evidence>